<dbReference type="PROSITE" id="PS50005">
    <property type="entry name" value="TPR"/>
    <property type="match status" value="1"/>
</dbReference>
<dbReference type="PANTHER" id="PTHR44943:SF8">
    <property type="entry name" value="TPR REPEAT-CONTAINING PROTEIN MJ0263"/>
    <property type="match status" value="1"/>
</dbReference>
<keyword evidence="1" id="KW-0677">Repeat</keyword>
<accession>G0QNQ0</accession>
<feature type="non-terminal residue" evidence="4">
    <location>
        <position position="1"/>
    </location>
</feature>
<dbReference type="Pfam" id="PF00515">
    <property type="entry name" value="TPR_1"/>
    <property type="match status" value="1"/>
</dbReference>
<dbReference type="Pfam" id="PF13181">
    <property type="entry name" value="TPR_8"/>
    <property type="match status" value="1"/>
</dbReference>
<keyword evidence="5" id="KW-1185">Reference proteome</keyword>
<sequence>EYAHTLSELLLFEKAIPQYELALSLYPQFEDLKSTSERIDLSNTYIGLARAYTQTKNFEEAHSILNKVKEENQGRIQIERAMIYIEQKNNTEDIQAKKKLQETAQQILLQVGQNQIYNQKIRQEAYFKLGLISQSIKEQLENYKKADQNSPQVLFNIGNCFLKMQEYPNAAEYYLEALEKSPKRPIIGLIMPKHSNQTKTMRTLQRNTKRLQKWKKQRINVKINVFFLQEIVFFNKKNINKLFLNMRRVYKYKTLMKIRLQFFSIKEWLFTNKTFLKKPKKLTKNPQGKTLGQKVLFFNQEIYLWTKKTINRLQKSQMYVLKTILMKKINNIMPLYIPVLGFVIIR</sequence>
<dbReference type="AlphaFoldDB" id="G0QNQ0"/>
<reference evidence="4 5" key="1">
    <citation type="submission" date="2011-07" db="EMBL/GenBank/DDBJ databases">
        <authorList>
            <person name="Coyne R."/>
            <person name="Brami D."/>
            <person name="Johnson J."/>
            <person name="Hostetler J."/>
            <person name="Hannick L."/>
            <person name="Clark T."/>
            <person name="Cassidy-Hanley D."/>
            <person name="Inman J."/>
        </authorList>
    </citation>
    <scope>NUCLEOTIDE SEQUENCE [LARGE SCALE GENOMIC DNA]</scope>
    <source>
        <strain evidence="4 5">G5</strain>
    </source>
</reference>
<dbReference type="GeneID" id="14909326"/>
<proteinExistence type="predicted"/>
<dbReference type="InParanoid" id="G0QNQ0"/>
<evidence type="ECO:0000313" key="4">
    <source>
        <dbReference type="EMBL" id="EGR33151.1"/>
    </source>
</evidence>
<dbReference type="PROSITE" id="PS50293">
    <property type="entry name" value="TPR_REGION"/>
    <property type="match status" value="1"/>
</dbReference>
<name>G0QNQ0_ICHMU</name>
<organism evidence="4 5">
    <name type="scientific">Ichthyophthirius multifiliis</name>
    <name type="common">White spot disease agent</name>
    <name type="synonym">Ich</name>
    <dbReference type="NCBI Taxonomy" id="5932"/>
    <lineage>
        <taxon>Eukaryota</taxon>
        <taxon>Sar</taxon>
        <taxon>Alveolata</taxon>
        <taxon>Ciliophora</taxon>
        <taxon>Intramacronucleata</taxon>
        <taxon>Oligohymenophorea</taxon>
        <taxon>Hymenostomatida</taxon>
        <taxon>Ophryoglenina</taxon>
        <taxon>Ichthyophthirius</taxon>
    </lineage>
</organism>
<evidence type="ECO:0000256" key="2">
    <source>
        <dbReference type="ARBA" id="ARBA00022803"/>
    </source>
</evidence>
<dbReference type="Proteomes" id="UP000008983">
    <property type="component" value="Unassembled WGS sequence"/>
</dbReference>
<evidence type="ECO:0000256" key="1">
    <source>
        <dbReference type="ARBA" id="ARBA00022737"/>
    </source>
</evidence>
<dbReference type="InterPro" id="IPR051685">
    <property type="entry name" value="Ycf3/AcsC/BcsC/TPR_MFPF"/>
</dbReference>
<dbReference type="Gene3D" id="1.25.40.10">
    <property type="entry name" value="Tetratricopeptide repeat domain"/>
    <property type="match status" value="2"/>
</dbReference>
<dbReference type="SMART" id="SM00028">
    <property type="entry name" value="TPR"/>
    <property type="match status" value="2"/>
</dbReference>
<dbReference type="InterPro" id="IPR019734">
    <property type="entry name" value="TPR_rpt"/>
</dbReference>
<gene>
    <name evidence="4" type="ORF">IMG5_060710</name>
</gene>
<evidence type="ECO:0008006" key="6">
    <source>
        <dbReference type="Google" id="ProtNLM"/>
    </source>
</evidence>
<dbReference type="PANTHER" id="PTHR44943">
    <property type="entry name" value="CELLULOSE SYNTHASE OPERON PROTEIN C"/>
    <property type="match status" value="1"/>
</dbReference>
<dbReference type="SUPFAM" id="SSF48452">
    <property type="entry name" value="TPR-like"/>
    <property type="match status" value="1"/>
</dbReference>
<dbReference type="EMBL" id="GL983506">
    <property type="protein sequence ID" value="EGR33151.1"/>
    <property type="molecule type" value="Genomic_DNA"/>
</dbReference>
<evidence type="ECO:0000256" key="3">
    <source>
        <dbReference type="PROSITE-ProRule" id="PRU00339"/>
    </source>
</evidence>
<keyword evidence="2 3" id="KW-0802">TPR repeat</keyword>
<dbReference type="RefSeq" id="XP_004037137.1">
    <property type="nucleotide sequence ID" value="XM_004037089.1"/>
</dbReference>
<evidence type="ECO:0000313" key="5">
    <source>
        <dbReference type="Proteomes" id="UP000008983"/>
    </source>
</evidence>
<protein>
    <recommendedName>
        <fullName evidence="6">Tetratricopeptide repeat protein</fullName>
    </recommendedName>
</protein>
<dbReference type="InterPro" id="IPR011990">
    <property type="entry name" value="TPR-like_helical_dom_sf"/>
</dbReference>
<feature type="repeat" description="TPR" evidence="3">
    <location>
        <begin position="151"/>
        <end position="184"/>
    </location>
</feature>